<evidence type="ECO:0000256" key="1">
    <source>
        <dbReference type="SAM" id="MobiDB-lite"/>
    </source>
</evidence>
<protein>
    <submittedName>
        <fullName evidence="2">Uncharacterized protein</fullName>
    </submittedName>
</protein>
<feature type="compositionally biased region" description="Polar residues" evidence="1">
    <location>
        <begin position="42"/>
        <end position="65"/>
    </location>
</feature>
<dbReference type="EMBL" id="LAZR01012408">
    <property type="protein sequence ID" value="KKM26982.1"/>
    <property type="molecule type" value="Genomic_DNA"/>
</dbReference>
<feature type="region of interest" description="Disordered" evidence="1">
    <location>
        <begin position="1"/>
        <end position="65"/>
    </location>
</feature>
<evidence type="ECO:0000313" key="2">
    <source>
        <dbReference type="EMBL" id="KKM26982.1"/>
    </source>
</evidence>
<reference evidence="2" key="1">
    <citation type="journal article" date="2015" name="Nature">
        <title>Complex archaea that bridge the gap between prokaryotes and eukaryotes.</title>
        <authorList>
            <person name="Spang A."/>
            <person name="Saw J.H."/>
            <person name="Jorgensen S.L."/>
            <person name="Zaremba-Niedzwiedzka K."/>
            <person name="Martijn J."/>
            <person name="Lind A.E."/>
            <person name="van Eijk R."/>
            <person name="Schleper C."/>
            <person name="Guy L."/>
            <person name="Ettema T.J."/>
        </authorList>
    </citation>
    <scope>NUCLEOTIDE SEQUENCE</scope>
</reference>
<organism evidence="2">
    <name type="scientific">marine sediment metagenome</name>
    <dbReference type="NCBI Taxonomy" id="412755"/>
    <lineage>
        <taxon>unclassified sequences</taxon>
        <taxon>metagenomes</taxon>
        <taxon>ecological metagenomes</taxon>
    </lineage>
</organism>
<dbReference type="AlphaFoldDB" id="A0A0F9IHI3"/>
<gene>
    <name evidence="2" type="ORF">LCGC14_1579280</name>
</gene>
<accession>A0A0F9IHI3</accession>
<proteinExistence type="predicted"/>
<name>A0A0F9IHI3_9ZZZZ</name>
<sequence length="186" mass="20677">MESTRNSKQGDSDSLDQPESASSTTGQGDSSNSGDSMGESKQAASDINGGRSTSDGLDQSEQGSVDQADYDKMVKAQFWIKDIIRVLSEAGINWDIRPAGYDEAYDSEDIVPEYLEQIVDMDVFTDKVLNFWRLGLERASRNAIRVSLIPRASQLHHLESQAVTPQMAIINIVWRYLNEIGTERLQ</sequence>
<feature type="compositionally biased region" description="Polar residues" evidence="1">
    <location>
        <begin position="15"/>
        <end position="35"/>
    </location>
</feature>
<comment type="caution">
    <text evidence="2">The sequence shown here is derived from an EMBL/GenBank/DDBJ whole genome shotgun (WGS) entry which is preliminary data.</text>
</comment>